<dbReference type="InterPro" id="IPR031481">
    <property type="entry name" value="Glyco_tran_10_N"/>
</dbReference>
<sequence>MRLTVNEVLLICAVSFFTAFVWIWSNVEDKITINTGNPVIVWWTTGFPSTSESIKCESDVKCDVYSNRDIEKNFEVGAYLFYASNIHFEDLPLPRRASEIIWGLYHEESPRNVQELLHEPTLSLFNYSATFSRYSDIPFPLQYLDSWSDIVSKEYFVPTAKKNSFLKDLAPILYLQSDCETATERDSYVRELMKFINIDSYGACLKNKELPQKFKDDYLNNLNDNEFLHFIARYKFVLALENGVCEDYVTEKFWRAIKVGNVPIYFGSPSIKDWFPNNKSAILIQDYPTPETMSVYIKKLLENDNLYEEHLMHKTKEAISNNRLIEELSERPYQTDALNVAGKFECLICKKLHEKKTRQLKIRVVNKNHYNCPKPVSALTLKVNPSNDWVYLWDKTQKDAEVIFKRVIQS</sequence>
<keyword evidence="6 11" id="KW-0812">Transmembrane</keyword>
<evidence type="ECO:0000313" key="14">
    <source>
        <dbReference type="EMBL" id="CAH2234842.1"/>
    </source>
</evidence>
<name>A0A8S4RC11_9NEOP</name>
<feature type="transmembrane region" description="Helical" evidence="11">
    <location>
        <begin position="7"/>
        <end position="25"/>
    </location>
</feature>
<dbReference type="GO" id="GO:0046920">
    <property type="term" value="F:alpha-(1-&gt;3)-fucosyltransferase activity"/>
    <property type="evidence" value="ECO:0007669"/>
    <property type="project" value="TreeGrafter"/>
</dbReference>
<protein>
    <recommendedName>
        <fullName evidence="11">Fucosyltransferase</fullName>
        <ecNumber evidence="11">2.4.1.-</ecNumber>
    </recommendedName>
</protein>
<dbReference type="PANTHER" id="PTHR11929">
    <property type="entry name" value="ALPHA- 1,3 -FUCOSYLTRANSFERASE"/>
    <property type="match status" value="1"/>
</dbReference>
<keyword evidence="9 11" id="KW-0472">Membrane</keyword>
<comment type="pathway">
    <text evidence="2">Protein modification; protein glycosylation.</text>
</comment>
<keyword evidence="5 11" id="KW-0808">Transferase</keyword>
<evidence type="ECO:0000256" key="8">
    <source>
        <dbReference type="ARBA" id="ARBA00022989"/>
    </source>
</evidence>
<dbReference type="FunFam" id="3.40.50.11660:FF:000002">
    <property type="entry name" value="Alpha-(1,3)-fucosyltransferase"/>
    <property type="match status" value="1"/>
</dbReference>
<reference evidence="14" key="1">
    <citation type="submission" date="2022-03" db="EMBL/GenBank/DDBJ databases">
        <authorList>
            <person name="Lindestad O."/>
        </authorList>
    </citation>
    <scope>NUCLEOTIDE SEQUENCE</scope>
</reference>
<evidence type="ECO:0000256" key="6">
    <source>
        <dbReference type="ARBA" id="ARBA00022692"/>
    </source>
</evidence>
<dbReference type="OrthoDB" id="9993460at2759"/>
<evidence type="ECO:0000256" key="10">
    <source>
        <dbReference type="ARBA" id="ARBA00023180"/>
    </source>
</evidence>
<evidence type="ECO:0000256" key="1">
    <source>
        <dbReference type="ARBA" id="ARBA00004447"/>
    </source>
</evidence>
<dbReference type="GO" id="GO:0032580">
    <property type="term" value="C:Golgi cisterna membrane"/>
    <property type="evidence" value="ECO:0007669"/>
    <property type="project" value="UniProtKB-SubCell"/>
</dbReference>
<keyword evidence="15" id="KW-1185">Reference proteome</keyword>
<dbReference type="InterPro" id="IPR001503">
    <property type="entry name" value="Glyco_trans_10"/>
</dbReference>
<proteinExistence type="inferred from homology"/>
<evidence type="ECO:0000313" key="15">
    <source>
        <dbReference type="Proteomes" id="UP000838756"/>
    </source>
</evidence>
<gene>
    <name evidence="14" type="primary">jg13244</name>
    <name evidence="14" type="ORF">PAEG_LOCUS12568</name>
</gene>
<evidence type="ECO:0000259" key="13">
    <source>
        <dbReference type="Pfam" id="PF17039"/>
    </source>
</evidence>
<evidence type="ECO:0000256" key="5">
    <source>
        <dbReference type="ARBA" id="ARBA00022679"/>
    </source>
</evidence>
<evidence type="ECO:0000256" key="11">
    <source>
        <dbReference type="RuleBase" id="RU003832"/>
    </source>
</evidence>
<dbReference type="InterPro" id="IPR055270">
    <property type="entry name" value="Glyco_tran_10_C"/>
</dbReference>
<dbReference type="Gene3D" id="3.40.50.11660">
    <property type="entry name" value="Glycosyl transferase family 10, C-terminal domain"/>
    <property type="match status" value="1"/>
</dbReference>
<evidence type="ECO:0000256" key="4">
    <source>
        <dbReference type="ARBA" id="ARBA00022676"/>
    </source>
</evidence>
<keyword evidence="4 11" id="KW-0328">Glycosyltransferase</keyword>
<organism evidence="14 15">
    <name type="scientific">Pararge aegeria aegeria</name>
    <dbReference type="NCBI Taxonomy" id="348720"/>
    <lineage>
        <taxon>Eukaryota</taxon>
        <taxon>Metazoa</taxon>
        <taxon>Ecdysozoa</taxon>
        <taxon>Arthropoda</taxon>
        <taxon>Hexapoda</taxon>
        <taxon>Insecta</taxon>
        <taxon>Pterygota</taxon>
        <taxon>Neoptera</taxon>
        <taxon>Endopterygota</taxon>
        <taxon>Lepidoptera</taxon>
        <taxon>Glossata</taxon>
        <taxon>Ditrysia</taxon>
        <taxon>Papilionoidea</taxon>
        <taxon>Nymphalidae</taxon>
        <taxon>Satyrinae</taxon>
        <taxon>Satyrini</taxon>
        <taxon>Parargina</taxon>
        <taxon>Pararge</taxon>
    </lineage>
</organism>
<keyword evidence="8 11" id="KW-1133">Transmembrane helix</keyword>
<comment type="similarity">
    <text evidence="3 11">Belongs to the glycosyltransferase 10 family.</text>
</comment>
<comment type="caution">
    <text evidence="14">The sequence shown here is derived from an EMBL/GenBank/DDBJ whole genome shotgun (WGS) entry which is preliminary data.</text>
</comment>
<dbReference type="Pfam" id="PF17039">
    <property type="entry name" value="Glyco_tran_10_N"/>
    <property type="match status" value="1"/>
</dbReference>
<dbReference type="Pfam" id="PF00852">
    <property type="entry name" value="Glyco_transf_10"/>
    <property type="match status" value="1"/>
</dbReference>
<dbReference type="EMBL" id="CAKXAJ010025084">
    <property type="protein sequence ID" value="CAH2234842.1"/>
    <property type="molecule type" value="Genomic_DNA"/>
</dbReference>
<evidence type="ECO:0000256" key="7">
    <source>
        <dbReference type="ARBA" id="ARBA00022968"/>
    </source>
</evidence>
<evidence type="ECO:0000256" key="9">
    <source>
        <dbReference type="ARBA" id="ARBA00023136"/>
    </source>
</evidence>
<dbReference type="Proteomes" id="UP000838756">
    <property type="component" value="Unassembled WGS sequence"/>
</dbReference>
<evidence type="ECO:0000256" key="2">
    <source>
        <dbReference type="ARBA" id="ARBA00004922"/>
    </source>
</evidence>
<dbReference type="InterPro" id="IPR038577">
    <property type="entry name" value="GT10-like_C_sf"/>
</dbReference>
<dbReference type="PANTHER" id="PTHR11929:SF194">
    <property type="entry name" value="ALPHA-(1,3)-FUCOSYLTRANSFERASE 10"/>
    <property type="match status" value="1"/>
</dbReference>
<feature type="domain" description="Fucosyltransferase N-terminal" evidence="13">
    <location>
        <begin position="37"/>
        <end position="140"/>
    </location>
</feature>
<dbReference type="EC" id="2.4.1.-" evidence="11"/>
<evidence type="ECO:0000259" key="12">
    <source>
        <dbReference type="Pfam" id="PF00852"/>
    </source>
</evidence>
<keyword evidence="11" id="KW-0333">Golgi apparatus</keyword>
<comment type="subcellular location">
    <subcellularLocation>
        <location evidence="1 11">Golgi apparatus</location>
        <location evidence="1 11">Golgi stack membrane</location>
        <topology evidence="1 11">Single-pass type II membrane protein</topology>
    </subcellularLocation>
</comment>
<accession>A0A8S4RC11</accession>
<evidence type="ECO:0000256" key="3">
    <source>
        <dbReference type="ARBA" id="ARBA00008919"/>
    </source>
</evidence>
<feature type="domain" description="Fucosyltransferase C-terminal" evidence="12">
    <location>
        <begin position="172"/>
        <end position="362"/>
    </location>
</feature>
<keyword evidence="10" id="KW-0325">Glycoprotein</keyword>
<keyword evidence="7" id="KW-0735">Signal-anchor</keyword>
<dbReference type="SUPFAM" id="SSF53756">
    <property type="entry name" value="UDP-Glycosyltransferase/glycogen phosphorylase"/>
    <property type="match status" value="1"/>
</dbReference>
<dbReference type="AlphaFoldDB" id="A0A8S4RC11"/>